<evidence type="ECO:0000256" key="1">
    <source>
        <dbReference type="ARBA" id="ARBA00004370"/>
    </source>
</evidence>
<dbReference type="Proteomes" id="UP000002696">
    <property type="component" value="Chromosome"/>
</dbReference>
<reference evidence="6" key="1">
    <citation type="journal article" date="2011" name="J. Bacteriol.">
        <title>Genome sequences of eight morphologically diverse alphaproteobacteria.</title>
        <authorList>
            <consortium name="US DOE Joint Genome Institute"/>
            <person name="Brown P.J."/>
            <person name="Kysela D.T."/>
            <person name="Buechlein A."/>
            <person name="Hemmerich C."/>
            <person name="Brun Y.V."/>
        </authorList>
    </citation>
    <scope>NUCLEOTIDE SEQUENCE [LARGE SCALE GENOMIC DNA]</scope>
    <source>
        <strain evidence="6">ATCC 15264 / DSM 4735 / LMG 14903 / NBRC 16000 / CB 81</strain>
    </source>
</reference>
<dbReference type="Pfam" id="PF00691">
    <property type="entry name" value="OmpA"/>
    <property type="match status" value="1"/>
</dbReference>
<dbReference type="InterPro" id="IPR006664">
    <property type="entry name" value="OMP_bac"/>
</dbReference>
<comment type="subcellular location">
    <subcellularLocation>
        <location evidence="1">Membrane</location>
    </subcellularLocation>
</comment>
<keyword evidence="6" id="KW-1185">Reference proteome</keyword>
<proteinExistence type="predicted"/>
<dbReference type="AlphaFoldDB" id="D9QJ93"/>
<name>D9QJ93_BRESC</name>
<dbReference type="GO" id="GO:0016020">
    <property type="term" value="C:membrane"/>
    <property type="evidence" value="ECO:0007669"/>
    <property type="project" value="UniProtKB-SubCell"/>
</dbReference>
<gene>
    <name evidence="5" type="ordered locus">Bresu_0303</name>
</gene>
<dbReference type="SUPFAM" id="SSF103088">
    <property type="entry name" value="OmpA-like"/>
    <property type="match status" value="1"/>
</dbReference>
<dbReference type="PROSITE" id="PS51257">
    <property type="entry name" value="PROKAR_LIPOPROTEIN"/>
    <property type="match status" value="1"/>
</dbReference>
<dbReference type="PRINTS" id="PR01021">
    <property type="entry name" value="OMPADOMAIN"/>
</dbReference>
<organism evidence="5 6">
    <name type="scientific">Brevundimonas subvibrioides (strain ATCC 15264 / DSM 4735 / LMG 14903 / NBRC 16000 / CB 81)</name>
    <name type="common">Caulobacter subvibrioides</name>
    <dbReference type="NCBI Taxonomy" id="633149"/>
    <lineage>
        <taxon>Bacteria</taxon>
        <taxon>Pseudomonadati</taxon>
        <taxon>Pseudomonadota</taxon>
        <taxon>Alphaproteobacteria</taxon>
        <taxon>Caulobacterales</taxon>
        <taxon>Caulobacteraceae</taxon>
        <taxon>Brevundimonas</taxon>
    </lineage>
</organism>
<dbReference type="EMBL" id="CP002102">
    <property type="protein sequence ID" value="ADK99617.1"/>
    <property type="molecule type" value="Genomic_DNA"/>
</dbReference>
<protein>
    <submittedName>
        <fullName evidence="5">OmpA/MotB domain protein</fullName>
    </submittedName>
</protein>
<sequence>MMTTQKILLAATLGAVGLSACSMGPRFMDRDALVTTPDACAAKRFDVYFNENQDRLTSPALEAIGLTATQLQGCRITSVKVLGLASASGAADANLDLSERRALAVAEALTAAGWPAPAFELAAAGDSGATTPDGVLEPLRRRTEVLVEAAPL</sequence>
<dbReference type="BioCyc" id="BSUB633149:G1GM8-302-MONOMER"/>
<evidence type="ECO:0000313" key="6">
    <source>
        <dbReference type="Proteomes" id="UP000002696"/>
    </source>
</evidence>
<dbReference type="InterPro" id="IPR006665">
    <property type="entry name" value="OmpA-like"/>
</dbReference>
<evidence type="ECO:0000259" key="4">
    <source>
        <dbReference type="PROSITE" id="PS51123"/>
    </source>
</evidence>
<dbReference type="STRING" id="633149.Bresu_0303"/>
<dbReference type="OrthoDB" id="7205249at2"/>
<dbReference type="InterPro" id="IPR036737">
    <property type="entry name" value="OmpA-like_sf"/>
</dbReference>
<feature type="domain" description="OmpA-like" evidence="4">
    <location>
        <begin position="36"/>
        <end position="151"/>
    </location>
</feature>
<dbReference type="KEGG" id="bsb:Bresu_0303"/>
<dbReference type="RefSeq" id="WP_013267722.1">
    <property type="nucleotide sequence ID" value="NC_014375.1"/>
</dbReference>
<dbReference type="HOGENOM" id="CLU_143347_0_0_5"/>
<evidence type="ECO:0000256" key="2">
    <source>
        <dbReference type="ARBA" id="ARBA00023136"/>
    </source>
</evidence>
<dbReference type="Gene3D" id="3.30.1330.60">
    <property type="entry name" value="OmpA-like domain"/>
    <property type="match status" value="1"/>
</dbReference>
<accession>D9QJ93</accession>
<keyword evidence="2 3" id="KW-0472">Membrane</keyword>
<dbReference type="InParanoid" id="D9QJ93"/>
<evidence type="ECO:0000313" key="5">
    <source>
        <dbReference type="EMBL" id="ADK99617.1"/>
    </source>
</evidence>
<dbReference type="PROSITE" id="PS51123">
    <property type="entry name" value="OMPA_2"/>
    <property type="match status" value="1"/>
</dbReference>
<dbReference type="eggNOG" id="COG2885">
    <property type="taxonomic scope" value="Bacteria"/>
</dbReference>
<evidence type="ECO:0000256" key="3">
    <source>
        <dbReference type="PROSITE-ProRule" id="PRU00473"/>
    </source>
</evidence>